<feature type="signal peptide" evidence="1">
    <location>
        <begin position="1"/>
        <end position="23"/>
    </location>
</feature>
<evidence type="ECO:0000313" key="2">
    <source>
        <dbReference type="EMBL" id="OYX35656.1"/>
    </source>
</evidence>
<comment type="caution">
    <text evidence="2">The sequence shown here is derived from an EMBL/GenBank/DDBJ whole genome shotgun (WGS) entry which is preliminary data.</text>
</comment>
<proteinExistence type="predicted"/>
<name>A0A258FTI6_9CAUL</name>
<keyword evidence="1" id="KW-0732">Signal</keyword>
<reference evidence="2 3" key="1">
    <citation type="submission" date="2017-03" db="EMBL/GenBank/DDBJ databases">
        <title>Lifting the veil on microbial sulfur biogeochemistry in mining wastewaters.</title>
        <authorList>
            <person name="Kantor R.S."/>
            <person name="Colenbrander Nelson T."/>
            <person name="Marshall S."/>
            <person name="Bennett D."/>
            <person name="Apte S."/>
            <person name="Camacho D."/>
            <person name="Thomas B.C."/>
            <person name="Warren L.A."/>
            <person name="Banfield J.F."/>
        </authorList>
    </citation>
    <scope>NUCLEOTIDE SEQUENCE [LARGE SCALE GENOMIC DNA]</scope>
    <source>
        <strain evidence="2">32-69-9</strain>
    </source>
</reference>
<feature type="chain" id="PRO_5012694513" evidence="1">
    <location>
        <begin position="24"/>
        <end position="146"/>
    </location>
</feature>
<evidence type="ECO:0000256" key="1">
    <source>
        <dbReference type="SAM" id="SignalP"/>
    </source>
</evidence>
<accession>A0A258FTI6</accession>
<dbReference type="AlphaFoldDB" id="A0A258FTI6"/>
<sequence>MSVSILMAALLAGQAATPTQAPALDVDVPAVEGLAADPTCGGRPALTQLASCFVTTQAAAAAVADVWNAAFAAQGWNAAHGDDNRVVYVRRREGGGCDAFQLQAFADDRQVPAPAAPAYLALGTIPGDICAPQPPAGTPATPATPQ</sequence>
<organism evidence="2 3">
    <name type="scientific">Brevundimonas subvibrioides</name>
    <dbReference type="NCBI Taxonomy" id="74313"/>
    <lineage>
        <taxon>Bacteria</taxon>
        <taxon>Pseudomonadati</taxon>
        <taxon>Pseudomonadota</taxon>
        <taxon>Alphaproteobacteria</taxon>
        <taxon>Caulobacterales</taxon>
        <taxon>Caulobacteraceae</taxon>
        <taxon>Brevundimonas</taxon>
    </lineage>
</organism>
<gene>
    <name evidence="2" type="ORF">B7Z01_01810</name>
</gene>
<protein>
    <submittedName>
        <fullName evidence="2">Uncharacterized protein</fullName>
    </submittedName>
</protein>
<dbReference type="EMBL" id="NCEB01000003">
    <property type="protein sequence ID" value="OYX35656.1"/>
    <property type="molecule type" value="Genomic_DNA"/>
</dbReference>
<dbReference type="Proteomes" id="UP000215595">
    <property type="component" value="Unassembled WGS sequence"/>
</dbReference>
<evidence type="ECO:0000313" key="3">
    <source>
        <dbReference type="Proteomes" id="UP000215595"/>
    </source>
</evidence>